<sequence length="70" mass="7532">MSNSEGKACLEQRTTQIGSLIGGAALFQAGAMIKGGQRCADLRTCDHWQDCAGRHGELWTHLTTTLAEVK</sequence>
<dbReference type="EMBL" id="LWQT01000044">
    <property type="protein sequence ID" value="OAN52290.1"/>
    <property type="molecule type" value="Genomic_DNA"/>
</dbReference>
<name>A0A178MSD3_9PROT</name>
<dbReference type="OrthoDB" id="9758570at2"/>
<organism evidence="1 2">
    <name type="scientific">Paramagnetospirillum marisnigri</name>
    <dbReference type="NCBI Taxonomy" id="1285242"/>
    <lineage>
        <taxon>Bacteria</taxon>
        <taxon>Pseudomonadati</taxon>
        <taxon>Pseudomonadota</taxon>
        <taxon>Alphaproteobacteria</taxon>
        <taxon>Rhodospirillales</taxon>
        <taxon>Magnetospirillaceae</taxon>
        <taxon>Paramagnetospirillum</taxon>
    </lineage>
</organism>
<gene>
    <name evidence="1" type="ORF">A6A04_00930</name>
</gene>
<accession>A0A178MSD3</accession>
<evidence type="ECO:0000313" key="2">
    <source>
        <dbReference type="Proteomes" id="UP000078428"/>
    </source>
</evidence>
<dbReference type="STRING" id="1285242.A6A04_00930"/>
<keyword evidence="2" id="KW-1185">Reference proteome</keyword>
<comment type="caution">
    <text evidence="1">The sequence shown here is derived from an EMBL/GenBank/DDBJ whole genome shotgun (WGS) entry which is preliminary data.</text>
</comment>
<reference evidence="1 2" key="1">
    <citation type="submission" date="2016-04" db="EMBL/GenBank/DDBJ databases">
        <title>Draft genome sequence of freshwater magnetotactic bacteria Magnetospirillum marisnigri SP-1 and Magnetospirillum moscoviense BB-1.</title>
        <authorList>
            <person name="Koziaeva V."/>
            <person name="Dziuba M.V."/>
            <person name="Ivanov T.M."/>
            <person name="Kuznetsov B."/>
            <person name="Grouzdev D.S."/>
        </authorList>
    </citation>
    <scope>NUCLEOTIDE SEQUENCE [LARGE SCALE GENOMIC DNA]</scope>
    <source>
        <strain evidence="1 2">SP-1</strain>
    </source>
</reference>
<dbReference type="RefSeq" id="WP_068491160.1">
    <property type="nucleotide sequence ID" value="NZ_LWQT01000044.1"/>
</dbReference>
<dbReference type="AlphaFoldDB" id="A0A178MSD3"/>
<protein>
    <submittedName>
        <fullName evidence="1">Uncharacterized protein</fullName>
    </submittedName>
</protein>
<proteinExistence type="predicted"/>
<evidence type="ECO:0000313" key="1">
    <source>
        <dbReference type="EMBL" id="OAN52290.1"/>
    </source>
</evidence>
<dbReference type="Proteomes" id="UP000078428">
    <property type="component" value="Unassembled WGS sequence"/>
</dbReference>